<dbReference type="PANTHER" id="PTHR42940">
    <property type="entry name" value="ALCOHOL DEHYDROGENASE 1-RELATED"/>
    <property type="match status" value="1"/>
</dbReference>
<feature type="non-terminal residue" evidence="7">
    <location>
        <position position="1"/>
    </location>
</feature>
<dbReference type="EMBL" id="JBHTIR010002914">
    <property type="protein sequence ID" value="MFD0854406.1"/>
    <property type="molecule type" value="Genomic_DNA"/>
</dbReference>
<organism evidence="7 8">
    <name type="scientific">Actinomadura adrarensis</name>
    <dbReference type="NCBI Taxonomy" id="1819600"/>
    <lineage>
        <taxon>Bacteria</taxon>
        <taxon>Bacillati</taxon>
        <taxon>Actinomycetota</taxon>
        <taxon>Actinomycetes</taxon>
        <taxon>Streptosporangiales</taxon>
        <taxon>Thermomonosporaceae</taxon>
        <taxon>Actinomadura</taxon>
    </lineage>
</organism>
<keyword evidence="5" id="KW-0560">Oxidoreductase</keyword>
<dbReference type="SUPFAM" id="SSF51735">
    <property type="entry name" value="NAD(P)-binding Rossmann-fold domains"/>
    <property type="match status" value="1"/>
</dbReference>
<evidence type="ECO:0000256" key="3">
    <source>
        <dbReference type="ARBA" id="ARBA00022723"/>
    </source>
</evidence>
<feature type="domain" description="Alcohol dehydrogenase-like C-terminal" evidence="6">
    <location>
        <begin position="11"/>
        <end position="137"/>
    </location>
</feature>
<dbReference type="Pfam" id="PF00107">
    <property type="entry name" value="ADH_zinc_N"/>
    <property type="match status" value="1"/>
</dbReference>
<comment type="caution">
    <text evidence="7">The sequence shown here is derived from an EMBL/GenBank/DDBJ whole genome shotgun (WGS) entry which is preliminary data.</text>
</comment>
<evidence type="ECO:0000259" key="6">
    <source>
        <dbReference type="Pfam" id="PF00107"/>
    </source>
</evidence>
<dbReference type="Proteomes" id="UP001597083">
    <property type="component" value="Unassembled WGS sequence"/>
</dbReference>
<evidence type="ECO:0000313" key="7">
    <source>
        <dbReference type="EMBL" id="MFD0854406.1"/>
    </source>
</evidence>
<proteinExistence type="predicted"/>
<reference evidence="8" key="1">
    <citation type="journal article" date="2019" name="Int. J. Syst. Evol. Microbiol.">
        <title>The Global Catalogue of Microorganisms (GCM) 10K type strain sequencing project: providing services to taxonomists for standard genome sequencing and annotation.</title>
        <authorList>
            <consortium name="The Broad Institute Genomics Platform"/>
            <consortium name="The Broad Institute Genome Sequencing Center for Infectious Disease"/>
            <person name="Wu L."/>
            <person name="Ma J."/>
        </authorList>
    </citation>
    <scope>NUCLEOTIDE SEQUENCE [LARGE SCALE GENOMIC DNA]</scope>
    <source>
        <strain evidence="8">JCM 31696</strain>
    </source>
</reference>
<keyword evidence="3" id="KW-0479">Metal-binding</keyword>
<gene>
    <name evidence="7" type="ORF">ACFQ07_19365</name>
</gene>
<dbReference type="InterPro" id="IPR036291">
    <property type="entry name" value="NAD(P)-bd_dom_sf"/>
</dbReference>
<dbReference type="Gene3D" id="3.90.180.10">
    <property type="entry name" value="Medium-chain alcohol dehydrogenases, catalytic domain"/>
    <property type="match status" value="1"/>
</dbReference>
<dbReference type="PANTHER" id="PTHR42940:SF8">
    <property type="entry name" value="VACUOLAR PROTEIN SORTING-ASSOCIATED PROTEIN 11"/>
    <property type="match status" value="1"/>
</dbReference>
<evidence type="ECO:0000256" key="1">
    <source>
        <dbReference type="ARBA" id="ARBA00001947"/>
    </source>
</evidence>
<dbReference type="Gene3D" id="3.40.50.720">
    <property type="entry name" value="NAD(P)-binding Rossmann-like Domain"/>
    <property type="match status" value="1"/>
</dbReference>
<evidence type="ECO:0000256" key="4">
    <source>
        <dbReference type="ARBA" id="ARBA00022833"/>
    </source>
</evidence>
<keyword evidence="4" id="KW-0862">Zinc</keyword>
<comment type="cofactor">
    <cofactor evidence="1">
        <name>Zn(2+)</name>
        <dbReference type="ChEBI" id="CHEBI:29105"/>
    </cofactor>
</comment>
<protein>
    <recommendedName>
        <fullName evidence="2">alcohol dehydrogenase</fullName>
        <ecNumber evidence="2">1.1.1.1</ecNumber>
    </recommendedName>
</protein>
<dbReference type="InterPro" id="IPR013149">
    <property type="entry name" value="ADH-like_C"/>
</dbReference>
<dbReference type="EC" id="1.1.1.1" evidence="2"/>
<evidence type="ECO:0000256" key="5">
    <source>
        <dbReference type="ARBA" id="ARBA00023002"/>
    </source>
</evidence>
<evidence type="ECO:0000313" key="8">
    <source>
        <dbReference type="Proteomes" id="UP001597083"/>
    </source>
</evidence>
<sequence>QDRCLVVGAGGLGHIGIQVLKAISAAELIVVDRNPDAVKLAQEIGADHGIVADGTHVEKVLDLTGGNGAEVIVDFVGEGGATSDNVKMLRRAGDYHVVGYGENIDVPTIDIISTEISFIGNLVGTYSDLCDLMALAARGAVTLHTAKYALDDFQSAIDDLDAGRVRGRAILVP</sequence>
<evidence type="ECO:0000256" key="2">
    <source>
        <dbReference type="ARBA" id="ARBA00013190"/>
    </source>
</evidence>
<keyword evidence="8" id="KW-1185">Reference proteome</keyword>
<accession>A0ABW3CIL7</accession>
<name>A0ABW3CIL7_9ACTN</name>